<feature type="compositionally biased region" description="Basic and acidic residues" evidence="1">
    <location>
        <begin position="288"/>
        <end position="301"/>
    </location>
</feature>
<dbReference type="PANTHER" id="PTHR33499">
    <property type="entry name" value="OS12G0282400 PROTEIN-RELATED"/>
    <property type="match status" value="1"/>
</dbReference>
<evidence type="ECO:0000313" key="3">
    <source>
        <dbReference type="Proteomes" id="UP001408789"/>
    </source>
</evidence>
<sequence>MATQIARGHGGDGGGRDPTHNPKHVPSSCQSSVPKKTRTGAKNYELLKAFEDYGYMPLPINFDPLTRDPIGAHSKWFPRWITTLLEDHTVFEYESWQNVPEPHKLQIYTGLFDMFDIASWQKAPGTHWLRVQASIDTICSNRYRDKKYKLKLHYENAGGSKEGSKAYGSCPKGCDETKWRSLIDNLFKDEKYVKRSSVNKANRAKQLFPSLQGSKSISSQRYDQEKIDQARTDLQCERGTEEVDELDILGRGLGERSGYILGVGRKLKHASPILATSSYMPEPQPSKKKYEELEERSRRQEEEMERMRQEMAEMRTLFLRGHSGGESSTPNGSNTNLSSQNENREDLFDFAETGKSGQVKQAASAGITAKNSNLL</sequence>
<comment type="caution">
    <text evidence="2">The sequence shown here is derived from an EMBL/GenBank/DDBJ whole genome shotgun (WGS) entry which is preliminary data.</text>
</comment>
<dbReference type="EMBL" id="JBCNJP010000017">
    <property type="protein sequence ID" value="KAK9064684.1"/>
    <property type="molecule type" value="Genomic_DNA"/>
</dbReference>
<feature type="region of interest" description="Disordered" evidence="1">
    <location>
        <begin position="1"/>
        <end position="36"/>
    </location>
</feature>
<dbReference type="AlphaFoldDB" id="A0AAP0CXD5"/>
<gene>
    <name evidence="2" type="ORF">SSX86_016066</name>
</gene>
<evidence type="ECO:0008006" key="4">
    <source>
        <dbReference type="Google" id="ProtNLM"/>
    </source>
</evidence>
<feature type="compositionally biased region" description="Polar residues" evidence="1">
    <location>
        <begin position="325"/>
        <end position="341"/>
    </location>
</feature>
<dbReference type="Proteomes" id="UP001408789">
    <property type="component" value="Unassembled WGS sequence"/>
</dbReference>
<evidence type="ECO:0000256" key="1">
    <source>
        <dbReference type="SAM" id="MobiDB-lite"/>
    </source>
</evidence>
<organism evidence="2 3">
    <name type="scientific">Deinandra increscens subsp. villosa</name>
    <dbReference type="NCBI Taxonomy" id="3103831"/>
    <lineage>
        <taxon>Eukaryota</taxon>
        <taxon>Viridiplantae</taxon>
        <taxon>Streptophyta</taxon>
        <taxon>Embryophyta</taxon>
        <taxon>Tracheophyta</taxon>
        <taxon>Spermatophyta</taxon>
        <taxon>Magnoliopsida</taxon>
        <taxon>eudicotyledons</taxon>
        <taxon>Gunneridae</taxon>
        <taxon>Pentapetalae</taxon>
        <taxon>asterids</taxon>
        <taxon>campanulids</taxon>
        <taxon>Asterales</taxon>
        <taxon>Asteraceae</taxon>
        <taxon>Asteroideae</taxon>
        <taxon>Heliantheae alliance</taxon>
        <taxon>Madieae</taxon>
        <taxon>Madiinae</taxon>
        <taxon>Deinandra</taxon>
    </lineage>
</organism>
<proteinExistence type="predicted"/>
<feature type="region of interest" description="Disordered" evidence="1">
    <location>
        <begin position="275"/>
        <end position="301"/>
    </location>
</feature>
<dbReference type="PANTHER" id="PTHR33499:SF11">
    <property type="entry name" value="NO APICAL MERISTEM-ASSOCIATED C-TERMINAL DOMAIN-CONTAINING PROTEIN"/>
    <property type="match status" value="1"/>
</dbReference>
<reference evidence="2 3" key="1">
    <citation type="submission" date="2024-04" db="EMBL/GenBank/DDBJ databases">
        <title>The reference genome of an endangered Asteraceae, Deinandra increscens subsp. villosa, native to the Central Coast of California.</title>
        <authorList>
            <person name="Guilliams M."/>
            <person name="Hasenstab-Lehman K."/>
            <person name="Meyer R."/>
            <person name="Mcevoy S."/>
        </authorList>
    </citation>
    <scope>NUCLEOTIDE SEQUENCE [LARGE SCALE GENOMIC DNA]</scope>
    <source>
        <tissue evidence="2">Leaf</tissue>
    </source>
</reference>
<feature type="region of interest" description="Disordered" evidence="1">
    <location>
        <begin position="321"/>
        <end position="375"/>
    </location>
</feature>
<keyword evidence="3" id="KW-1185">Reference proteome</keyword>
<evidence type="ECO:0000313" key="2">
    <source>
        <dbReference type="EMBL" id="KAK9064684.1"/>
    </source>
</evidence>
<protein>
    <recommendedName>
        <fullName evidence="4">Transposase, Ptta/En/Spm, plant</fullName>
    </recommendedName>
</protein>
<name>A0AAP0CXD5_9ASTR</name>
<accession>A0AAP0CXD5</accession>